<dbReference type="SUPFAM" id="SSF49562">
    <property type="entry name" value="C2 domain (Calcium/lipid-binding domain, CaLB)"/>
    <property type="match status" value="1"/>
</dbReference>
<evidence type="ECO:0000256" key="1">
    <source>
        <dbReference type="SAM" id="MobiDB-lite"/>
    </source>
</evidence>
<feature type="compositionally biased region" description="Polar residues" evidence="1">
    <location>
        <begin position="609"/>
        <end position="619"/>
    </location>
</feature>
<evidence type="ECO:0000313" key="3">
    <source>
        <dbReference type="EMBL" id="CAL4065011.1"/>
    </source>
</evidence>
<feature type="region of interest" description="Disordered" evidence="1">
    <location>
        <begin position="422"/>
        <end position="463"/>
    </location>
</feature>
<proteinExistence type="predicted"/>
<protein>
    <recommendedName>
        <fullName evidence="2">C2 domain-containing protein</fullName>
    </recommendedName>
</protein>
<dbReference type="InterPro" id="IPR000008">
    <property type="entry name" value="C2_dom"/>
</dbReference>
<feature type="compositionally biased region" description="Low complexity" evidence="1">
    <location>
        <begin position="707"/>
        <end position="720"/>
    </location>
</feature>
<dbReference type="SMART" id="SM00239">
    <property type="entry name" value="C2"/>
    <property type="match status" value="1"/>
</dbReference>
<dbReference type="PROSITE" id="PS50004">
    <property type="entry name" value="C2"/>
    <property type="match status" value="1"/>
</dbReference>
<feature type="compositionally biased region" description="Polar residues" evidence="1">
    <location>
        <begin position="422"/>
        <end position="433"/>
    </location>
</feature>
<organism evidence="3 4">
    <name type="scientific">Meganyctiphanes norvegica</name>
    <name type="common">Northern krill</name>
    <name type="synonym">Thysanopoda norvegica</name>
    <dbReference type="NCBI Taxonomy" id="48144"/>
    <lineage>
        <taxon>Eukaryota</taxon>
        <taxon>Metazoa</taxon>
        <taxon>Ecdysozoa</taxon>
        <taxon>Arthropoda</taxon>
        <taxon>Crustacea</taxon>
        <taxon>Multicrustacea</taxon>
        <taxon>Malacostraca</taxon>
        <taxon>Eumalacostraca</taxon>
        <taxon>Eucarida</taxon>
        <taxon>Euphausiacea</taxon>
        <taxon>Euphausiidae</taxon>
        <taxon>Meganyctiphanes</taxon>
    </lineage>
</organism>
<feature type="compositionally biased region" description="Polar residues" evidence="1">
    <location>
        <begin position="774"/>
        <end position="785"/>
    </location>
</feature>
<feature type="compositionally biased region" description="Low complexity" evidence="1">
    <location>
        <begin position="569"/>
        <end position="582"/>
    </location>
</feature>
<keyword evidence="4" id="KW-1185">Reference proteome</keyword>
<dbReference type="CDD" id="cd00030">
    <property type="entry name" value="C2"/>
    <property type="match status" value="1"/>
</dbReference>
<dbReference type="EMBL" id="CAXKWB010001638">
    <property type="protein sequence ID" value="CAL4065011.1"/>
    <property type="molecule type" value="Genomic_DNA"/>
</dbReference>
<evidence type="ECO:0000313" key="4">
    <source>
        <dbReference type="Proteomes" id="UP001497623"/>
    </source>
</evidence>
<feature type="domain" description="C2" evidence="2">
    <location>
        <begin position="143"/>
        <end position="274"/>
    </location>
</feature>
<feature type="compositionally biased region" description="Polar residues" evidence="1">
    <location>
        <begin position="522"/>
        <end position="544"/>
    </location>
</feature>
<feature type="region of interest" description="Disordered" evidence="1">
    <location>
        <begin position="516"/>
        <end position="544"/>
    </location>
</feature>
<reference evidence="3 4" key="1">
    <citation type="submission" date="2024-05" db="EMBL/GenBank/DDBJ databases">
        <authorList>
            <person name="Wallberg A."/>
        </authorList>
    </citation>
    <scope>NUCLEOTIDE SEQUENCE [LARGE SCALE GENOMIC DNA]</scope>
</reference>
<sequence>MTDDNIKLYEVSEKTEMSALEEFEANEKPKMHRPQPQTHEIHKPLGSDVFNSLCITDRSVDNSNVFSDRSFVSNASGQVELVESFLGTPLETRVMVSSNERDNSSFLYTQPSHITPRREEHKPLFQYTNRSDESQSDQTPKVNQWLGGFTSKYHESIRDMCTVHLEVIKGRNLPWIEKKRQDERRPPCSYVKTTIGGITVQTNICAREDNPTWNFAADVELPYSQLTETGGNLILKVYHSMAGCDLSEDDPLLGFVCVDATSIWSGHVSLCGWYPMLDLQGALRGHVKVSLTPHEPPTSFSSPHLSFLDNNFQTPSSSHLNLSKSSSYQVTADSYPYTPRTTDAESRLFHGLLSHEDVGYGKQFTNDYSRQTYSPNSLSSNVTTHFYDKNTIYKEDSNASSLYSNSSLVSSQSVVIEPNMLNEPSVSKHSSLPVSPRTEESQKRISSKPSGIPRSRSYSASGGISNKASYVKAKNIHKAPVKSSSSNSCTNSFMQKPCNPLSRISSYISSSSAVVGQSCNSQSHSPRTAIRSTSFSQLSDQHSIASVHNDSHIPVISQQPHKTQHRARSSSFTSTSTYKGSSPNSKKRNNGPTSRILPNVSYHEKSLKSLVNQSNMKDQSNNKKKDSVSPKQSSTIESPKLRKYPYEINAKSELEKSQLPVRKGSILYKDSIIVSHFRMMDDEEKNRELNKSSNILCGIAAPKSKSLLTKQESSSSSYGSSDEKEDNKPLSCLRTPGSPSLRAKRVTFAHQLISGTSTSSSGASTSNGASITSRSFSPFTKSPTVTTLSSYLSNDKDNLQKEYREPLDQSTLLRTHYDKDDYNIDERSDLQVVPCREGDTQVVDIVSNSGQSRSVKDITPSTLTNTTSATELIMRYSWMNQMSGADTPCVSFIETKVLSEEAKKSKSEPFFLHEDAEKDVGTLESPDSTGVSGLLQKTKRLRNRLAANLNIQ</sequence>
<comment type="caution">
    <text evidence="3">The sequence shown here is derived from an EMBL/GenBank/DDBJ whole genome shotgun (WGS) entry which is preliminary data.</text>
</comment>
<feature type="region of interest" description="Disordered" evidence="1">
    <location>
        <begin position="755"/>
        <end position="785"/>
    </location>
</feature>
<accession>A0AAV2PVD1</accession>
<name>A0AAV2PVD1_MEGNR</name>
<dbReference type="Pfam" id="PF00168">
    <property type="entry name" value="C2"/>
    <property type="match status" value="1"/>
</dbReference>
<dbReference type="InterPro" id="IPR035892">
    <property type="entry name" value="C2_domain_sf"/>
</dbReference>
<dbReference type="Gene3D" id="2.60.40.150">
    <property type="entry name" value="C2 domain"/>
    <property type="match status" value="1"/>
</dbReference>
<evidence type="ECO:0000259" key="2">
    <source>
        <dbReference type="PROSITE" id="PS50004"/>
    </source>
</evidence>
<dbReference type="AlphaFoldDB" id="A0AAV2PVD1"/>
<feature type="region of interest" description="Disordered" evidence="1">
    <location>
        <begin position="557"/>
        <end position="640"/>
    </location>
</feature>
<feature type="region of interest" description="Disordered" evidence="1">
    <location>
        <begin position="707"/>
        <end position="738"/>
    </location>
</feature>
<gene>
    <name evidence="3" type="ORF">MNOR_LOCUS4469</name>
</gene>
<dbReference type="Proteomes" id="UP001497623">
    <property type="component" value="Unassembled WGS sequence"/>
</dbReference>
<feature type="compositionally biased region" description="Low complexity" evidence="1">
    <location>
        <begin position="755"/>
        <end position="773"/>
    </location>
</feature>